<keyword evidence="2" id="KW-1185">Reference proteome</keyword>
<proteinExistence type="predicted"/>
<dbReference type="RefSeq" id="XP_024572456.1">
    <property type="nucleotide sequence ID" value="XM_024715924.1"/>
</dbReference>
<name>A0A0P1A7C1_PLAHL</name>
<dbReference type="AlphaFoldDB" id="A0A0P1A7C1"/>
<reference evidence="2" key="1">
    <citation type="submission" date="2014-09" db="EMBL/GenBank/DDBJ databases">
        <authorList>
            <person name="Sharma Rahul"/>
            <person name="Thines Marco"/>
        </authorList>
    </citation>
    <scope>NUCLEOTIDE SEQUENCE [LARGE SCALE GENOMIC DNA]</scope>
</reference>
<protein>
    <submittedName>
        <fullName evidence="1">Uncharacterized protein</fullName>
    </submittedName>
</protein>
<dbReference type="Proteomes" id="UP000054928">
    <property type="component" value="Unassembled WGS sequence"/>
</dbReference>
<dbReference type="GeneID" id="36395462"/>
<sequence length="159" mass="18082">MTDSRYDFVEYHDLDHSIKIAIANGQRLLATDDDFVRFQVNDIVRVNVLHVPLLNKKLGFDRRRRSVVNDNIITSSLQNLKPSVVEMSQAQGGNDDEATRNTTLWGTCHFDSTYASTDSQLRGLGSTEQGYCHPDRPTYPVYACLVDRNGKFHLLTVYD</sequence>
<evidence type="ECO:0000313" key="1">
    <source>
        <dbReference type="EMBL" id="CEG36087.1"/>
    </source>
</evidence>
<organism evidence="1 2">
    <name type="scientific">Plasmopara halstedii</name>
    <name type="common">Downy mildew of sunflower</name>
    <dbReference type="NCBI Taxonomy" id="4781"/>
    <lineage>
        <taxon>Eukaryota</taxon>
        <taxon>Sar</taxon>
        <taxon>Stramenopiles</taxon>
        <taxon>Oomycota</taxon>
        <taxon>Peronosporomycetes</taxon>
        <taxon>Peronosporales</taxon>
        <taxon>Peronosporaceae</taxon>
        <taxon>Plasmopara</taxon>
    </lineage>
</organism>
<dbReference type="EMBL" id="CCYD01000109">
    <property type="protein sequence ID" value="CEG36087.1"/>
    <property type="molecule type" value="Genomic_DNA"/>
</dbReference>
<accession>A0A0P1A7C1</accession>
<evidence type="ECO:0000313" key="2">
    <source>
        <dbReference type="Proteomes" id="UP000054928"/>
    </source>
</evidence>